<dbReference type="Pfam" id="PF01381">
    <property type="entry name" value="HTH_3"/>
    <property type="match status" value="1"/>
</dbReference>
<dbReference type="SUPFAM" id="SSF51182">
    <property type="entry name" value="RmlC-like cupins"/>
    <property type="match status" value="1"/>
</dbReference>
<dbReference type="InterPro" id="IPR050807">
    <property type="entry name" value="TransReg_Diox_bact_type"/>
</dbReference>
<dbReference type="PATRIC" id="fig|1420583.3.peg.2359"/>
<reference evidence="5 6" key="1">
    <citation type="journal article" date="2015" name="G3 (Bethesda)">
        <title>Insights into Ongoing Evolution of the Hexachlorocyclohexane Catabolic Pathway from Comparative Genomics of Ten Sphingomonadaceae Strains.</title>
        <authorList>
            <person name="Pearce S.L."/>
            <person name="Oakeshott J.G."/>
            <person name="Pandey G."/>
        </authorList>
    </citation>
    <scope>NUCLEOTIDE SEQUENCE [LARGE SCALE GENOMIC DNA]</scope>
    <source>
        <strain evidence="5 6">LL01</strain>
    </source>
</reference>
<evidence type="ECO:0000256" key="3">
    <source>
        <dbReference type="ARBA" id="ARBA00023163"/>
    </source>
</evidence>
<dbReference type="Gene3D" id="1.10.260.40">
    <property type="entry name" value="lambda repressor-like DNA-binding domains"/>
    <property type="match status" value="1"/>
</dbReference>
<evidence type="ECO:0000256" key="1">
    <source>
        <dbReference type="ARBA" id="ARBA00023015"/>
    </source>
</evidence>
<dbReference type="SMART" id="SM00530">
    <property type="entry name" value="HTH_XRE"/>
    <property type="match status" value="1"/>
</dbReference>
<dbReference type="Gene3D" id="2.60.120.10">
    <property type="entry name" value="Jelly Rolls"/>
    <property type="match status" value="1"/>
</dbReference>
<keyword evidence="3" id="KW-0804">Transcription</keyword>
<dbReference type="CDD" id="cd00093">
    <property type="entry name" value="HTH_XRE"/>
    <property type="match status" value="1"/>
</dbReference>
<sequence>MSTILHSQDAPAQDQRPDVLAHVAGNVRALRAERGFSQDGLAAQAGVSRRMISGIESGEANVSLSTLDRLAQALGVSFSRLVRPPDMRDNNRIDSLAWRGRNPDSRATLLGTVPAAREAELWTWSLAAGETYPAEADAADWHEMLYVMEGVLTVERKGADPQRVATGDFLIFTSDRPYLFANREAGPVRFVRNVVF</sequence>
<dbReference type="GO" id="GO:0003677">
    <property type="term" value="F:DNA binding"/>
    <property type="evidence" value="ECO:0007669"/>
    <property type="project" value="UniProtKB-KW"/>
</dbReference>
<dbReference type="STRING" id="1420583.V473_12770"/>
<proteinExistence type="predicted"/>
<dbReference type="EMBL" id="JACT01000002">
    <property type="protein sequence ID" value="KMS55609.1"/>
    <property type="molecule type" value="Genomic_DNA"/>
</dbReference>
<keyword evidence="1" id="KW-0805">Transcription regulation</keyword>
<accession>A0A0J7XVH8</accession>
<evidence type="ECO:0000313" key="5">
    <source>
        <dbReference type="EMBL" id="KMS55609.1"/>
    </source>
</evidence>
<dbReference type="InterPro" id="IPR011051">
    <property type="entry name" value="RmlC_Cupin_sf"/>
</dbReference>
<evidence type="ECO:0000256" key="2">
    <source>
        <dbReference type="ARBA" id="ARBA00023125"/>
    </source>
</evidence>
<comment type="caution">
    <text evidence="5">The sequence shown here is derived from an EMBL/GenBank/DDBJ whole genome shotgun (WGS) entry which is preliminary data.</text>
</comment>
<feature type="domain" description="HTH cro/C1-type" evidence="4">
    <location>
        <begin position="27"/>
        <end position="81"/>
    </location>
</feature>
<dbReference type="InterPro" id="IPR013096">
    <property type="entry name" value="Cupin_2"/>
</dbReference>
<organism evidence="5 6">
    <name type="scientific">Sphingobium cupriresistens LL01</name>
    <dbReference type="NCBI Taxonomy" id="1420583"/>
    <lineage>
        <taxon>Bacteria</taxon>
        <taxon>Pseudomonadati</taxon>
        <taxon>Pseudomonadota</taxon>
        <taxon>Alphaproteobacteria</taxon>
        <taxon>Sphingomonadales</taxon>
        <taxon>Sphingomonadaceae</taxon>
        <taxon>Sphingobium</taxon>
    </lineage>
</organism>
<dbReference type="CDD" id="cd02209">
    <property type="entry name" value="cupin_XRE_C"/>
    <property type="match status" value="1"/>
</dbReference>
<dbReference type="Proteomes" id="UP000052232">
    <property type="component" value="Unassembled WGS sequence"/>
</dbReference>
<protein>
    <submittedName>
        <fullName evidence="5">Cro/Cl family transcriptional regulator</fullName>
    </submittedName>
</protein>
<evidence type="ECO:0000259" key="4">
    <source>
        <dbReference type="PROSITE" id="PS50943"/>
    </source>
</evidence>
<dbReference type="PANTHER" id="PTHR46797">
    <property type="entry name" value="HTH-TYPE TRANSCRIPTIONAL REGULATOR"/>
    <property type="match status" value="1"/>
</dbReference>
<dbReference type="InterPro" id="IPR014710">
    <property type="entry name" value="RmlC-like_jellyroll"/>
</dbReference>
<evidence type="ECO:0000313" key="6">
    <source>
        <dbReference type="Proteomes" id="UP000052232"/>
    </source>
</evidence>
<dbReference type="InterPro" id="IPR010982">
    <property type="entry name" value="Lambda_DNA-bd_dom_sf"/>
</dbReference>
<dbReference type="GO" id="GO:0003700">
    <property type="term" value="F:DNA-binding transcription factor activity"/>
    <property type="evidence" value="ECO:0007669"/>
    <property type="project" value="TreeGrafter"/>
</dbReference>
<dbReference type="SUPFAM" id="SSF47413">
    <property type="entry name" value="lambda repressor-like DNA-binding domains"/>
    <property type="match status" value="1"/>
</dbReference>
<name>A0A0J7XVH8_9SPHN</name>
<keyword evidence="2" id="KW-0238">DNA-binding</keyword>
<dbReference type="Pfam" id="PF07883">
    <property type="entry name" value="Cupin_2"/>
    <property type="match status" value="1"/>
</dbReference>
<keyword evidence="6" id="KW-1185">Reference proteome</keyword>
<dbReference type="PANTHER" id="PTHR46797:SF23">
    <property type="entry name" value="HTH-TYPE TRANSCRIPTIONAL REGULATOR SUTR"/>
    <property type="match status" value="1"/>
</dbReference>
<dbReference type="AlphaFoldDB" id="A0A0J7XVH8"/>
<gene>
    <name evidence="5" type="ORF">V473_12770</name>
</gene>
<dbReference type="InterPro" id="IPR001387">
    <property type="entry name" value="Cro/C1-type_HTH"/>
</dbReference>
<dbReference type="GO" id="GO:0005829">
    <property type="term" value="C:cytosol"/>
    <property type="evidence" value="ECO:0007669"/>
    <property type="project" value="TreeGrafter"/>
</dbReference>
<dbReference type="PROSITE" id="PS50943">
    <property type="entry name" value="HTH_CROC1"/>
    <property type="match status" value="1"/>
</dbReference>